<dbReference type="Gramene" id="TuG1812G0500004290.01.T01">
    <property type="protein sequence ID" value="TuG1812G0500004290.01.T01.cds241782"/>
    <property type="gene ID" value="TuG1812G0500004290.01"/>
</dbReference>
<feature type="compositionally biased region" description="Basic and acidic residues" evidence="1">
    <location>
        <begin position="165"/>
        <end position="176"/>
    </location>
</feature>
<sequence length="603" mass="65540">MKPNQTSGTARHPPNHSRIHPSRRQLAPFTPHTHHPPPLTLTDTVPPPRAQQSDRQPGRLAYGYSHGSAGSSLAARPPSHIHPPISLPPSHLISRVSKPSQGTPPPPLASSARRGSHLSDRRRHGPVPVRAGAGRQPRPQNAGRAARRRRRRRRPPLHLPLLHQDPPRQDGLPDRRRPARPLRRRRRRAAPLRRPGRGLPPLQGRPGVVRPQTLALLPLPRGRHAQGVRLCRPQGDYMWRQLRAAAREGHHLAGSQGRRGQARGAAQRLDFRREARRWRQGRRARGRGAQPHRPRGARPAVRVRVRRRAGVQPAGDAGPGQHEAAHVHLQVRLPHQQRPAEVGGADGAGGRREGAQGVVRHGARPLRLPRRARLHGDALRRLAGDGPREPLQPGRVAHPPARGRRRVGALGPPRVLAGARRGGVLRQPRLPLRPPRPRRRPRRPHRGLHHRRVQGRQVRARPDRGAAPEPGEHPGMQPAGQRRLQPVASGELPRVRHVGLGGRRGPVQQAHGGGRGGARRVRGGRGGVRGAGGGRGPEHGRVQALLAQAQEGALAPAVGRPPVTACTHLIPTSKLYKVAENVEDDLAGSLVGCGGGSSILAMG</sequence>
<keyword evidence="3" id="KW-1185">Reference proteome</keyword>
<protein>
    <submittedName>
        <fullName evidence="2">Uncharacterized protein</fullName>
    </submittedName>
</protein>
<feature type="compositionally biased region" description="Basic and acidic residues" evidence="1">
    <location>
        <begin position="460"/>
        <end position="472"/>
    </location>
</feature>
<name>A0A8R7QFZ5_TRIUA</name>
<feature type="compositionally biased region" description="Basic residues" evidence="1">
    <location>
        <begin position="13"/>
        <end position="23"/>
    </location>
</feature>
<feature type="compositionally biased region" description="Basic residues" evidence="1">
    <location>
        <begin position="114"/>
        <end position="125"/>
    </location>
</feature>
<evidence type="ECO:0000256" key="1">
    <source>
        <dbReference type="SAM" id="MobiDB-lite"/>
    </source>
</evidence>
<organism evidence="2 3">
    <name type="scientific">Triticum urartu</name>
    <name type="common">Red wild einkorn</name>
    <name type="synonym">Crithodium urartu</name>
    <dbReference type="NCBI Taxonomy" id="4572"/>
    <lineage>
        <taxon>Eukaryota</taxon>
        <taxon>Viridiplantae</taxon>
        <taxon>Streptophyta</taxon>
        <taxon>Embryophyta</taxon>
        <taxon>Tracheophyta</taxon>
        <taxon>Spermatophyta</taxon>
        <taxon>Magnoliopsida</taxon>
        <taxon>Liliopsida</taxon>
        <taxon>Poales</taxon>
        <taxon>Poaceae</taxon>
        <taxon>BOP clade</taxon>
        <taxon>Pooideae</taxon>
        <taxon>Triticodae</taxon>
        <taxon>Triticeae</taxon>
        <taxon>Triticinae</taxon>
        <taxon>Triticum</taxon>
    </lineage>
</organism>
<feature type="region of interest" description="Disordered" evidence="1">
    <location>
        <begin position="336"/>
        <end position="360"/>
    </location>
</feature>
<feature type="compositionally biased region" description="Basic residues" evidence="1">
    <location>
        <begin position="145"/>
        <end position="156"/>
    </location>
</feature>
<reference evidence="2" key="2">
    <citation type="submission" date="2018-03" db="EMBL/GenBank/DDBJ databases">
        <title>The Triticum urartu genome reveals the dynamic nature of wheat genome evolution.</title>
        <authorList>
            <person name="Ling H."/>
            <person name="Ma B."/>
            <person name="Shi X."/>
            <person name="Liu H."/>
            <person name="Dong L."/>
            <person name="Sun H."/>
            <person name="Cao Y."/>
            <person name="Gao Q."/>
            <person name="Zheng S."/>
            <person name="Li Y."/>
            <person name="Yu Y."/>
            <person name="Du H."/>
            <person name="Qi M."/>
            <person name="Li Y."/>
            <person name="Yu H."/>
            <person name="Cui Y."/>
            <person name="Wang N."/>
            <person name="Chen C."/>
            <person name="Wu H."/>
            <person name="Zhao Y."/>
            <person name="Zhang J."/>
            <person name="Li Y."/>
            <person name="Zhou W."/>
            <person name="Zhang B."/>
            <person name="Hu W."/>
            <person name="Eijk M."/>
            <person name="Tang J."/>
            <person name="Witsenboer H."/>
            <person name="Zhao S."/>
            <person name="Li Z."/>
            <person name="Zhang A."/>
            <person name="Wang D."/>
            <person name="Liang C."/>
        </authorList>
    </citation>
    <scope>NUCLEOTIDE SEQUENCE [LARGE SCALE GENOMIC DNA]</scope>
    <source>
        <strain evidence="2">cv. G1812</strain>
    </source>
</reference>
<feature type="compositionally biased region" description="Low complexity" evidence="1">
    <location>
        <begin position="135"/>
        <end position="144"/>
    </location>
</feature>
<dbReference type="AlphaFoldDB" id="A0A8R7QFZ5"/>
<feature type="compositionally biased region" description="Low complexity" evidence="1">
    <location>
        <begin position="197"/>
        <end position="207"/>
    </location>
</feature>
<dbReference type="Proteomes" id="UP000015106">
    <property type="component" value="Chromosome 5"/>
</dbReference>
<feature type="compositionally biased region" description="Gly residues" evidence="1">
    <location>
        <begin position="524"/>
        <end position="535"/>
    </location>
</feature>
<reference evidence="3" key="1">
    <citation type="journal article" date="2013" name="Nature">
        <title>Draft genome of the wheat A-genome progenitor Triticum urartu.</title>
        <authorList>
            <person name="Ling H.Q."/>
            <person name="Zhao S."/>
            <person name="Liu D."/>
            <person name="Wang J."/>
            <person name="Sun H."/>
            <person name="Zhang C."/>
            <person name="Fan H."/>
            <person name="Li D."/>
            <person name="Dong L."/>
            <person name="Tao Y."/>
            <person name="Gao C."/>
            <person name="Wu H."/>
            <person name="Li Y."/>
            <person name="Cui Y."/>
            <person name="Guo X."/>
            <person name="Zheng S."/>
            <person name="Wang B."/>
            <person name="Yu K."/>
            <person name="Liang Q."/>
            <person name="Yang W."/>
            <person name="Lou X."/>
            <person name="Chen J."/>
            <person name="Feng M."/>
            <person name="Jian J."/>
            <person name="Zhang X."/>
            <person name="Luo G."/>
            <person name="Jiang Y."/>
            <person name="Liu J."/>
            <person name="Wang Z."/>
            <person name="Sha Y."/>
            <person name="Zhang B."/>
            <person name="Wu H."/>
            <person name="Tang D."/>
            <person name="Shen Q."/>
            <person name="Xue P."/>
            <person name="Zou S."/>
            <person name="Wang X."/>
            <person name="Liu X."/>
            <person name="Wang F."/>
            <person name="Yang Y."/>
            <person name="An X."/>
            <person name="Dong Z."/>
            <person name="Zhang K."/>
            <person name="Zhang X."/>
            <person name="Luo M.C."/>
            <person name="Dvorak J."/>
            <person name="Tong Y."/>
            <person name="Wang J."/>
            <person name="Yang H."/>
            <person name="Li Z."/>
            <person name="Wang D."/>
            <person name="Zhang A."/>
            <person name="Wang J."/>
        </authorList>
    </citation>
    <scope>NUCLEOTIDE SEQUENCE</scope>
    <source>
        <strain evidence="3">cv. G1812</strain>
    </source>
</reference>
<feature type="region of interest" description="Disordered" evidence="1">
    <location>
        <begin position="276"/>
        <end position="302"/>
    </location>
</feature>
<proteinExistence type="predicted"/>
<feature type="region of interest" description="Disordered" evidence="1">
    <location>
        <begin position="381"/>
        <end position="482"/>
    </location>
</feature>
<feature type="compositionally biased region" description="Basic residues" evidence="1">
    <location>
        <begin position="435"/>
        <end position="454"/>
    </location>
</feature>
<evidence type="ECO:0000313" key="3">
    <source>
        <dbReference type="Proteomes" id="UP000015106"/>
    </source>
</evidence>
<dbReference type="EnsemblPlants" id="TuG1812G0500004290.01.T01">
    <property type="protein sequence ID" value="TuG1812G0500004290.01.T01.cds241782"/>
    <property type="gene ID" value="TuG1812G0500004290.01"/>
</dbReference>
<feature type="compositionally biased region" description="Basic residues" evidence="1">
    <location>
        <begin position="177"/>
        <end position="196"/>
    </location>
</feature>
<reference evidence="2" key="3">
    <citation type="submission" date="2022-06" db="UniProtKB">
        <authorList>
            <consortium name="EnsemblPlants"/>
        </authorList>
    </citation>
    <scope>IDENTIFICATION</scope>
</reference>
<evidence type="ECO:0000313" key="2">
    <source>
        <dbReference type="EnsemblPlants" id="TuG1812G0500004290.01.T01.cds241782"/>
    </source>
</evidence>
<feature type="compositionally biased region" description="Low complexity" evidence="1">
    <location>
        <begin position="60"/>
        <end position="94"/>
    </location>
</feature>
<accession>A0A8R7QFZ5</accession>
<feature type="region of interest" description="Disordered" evidence="1">
    <location>
        <begin position="497"/>
        <end position="537"/>
    </location>
</feature>
<feature type="region of interest" description="Disordered" evidence="1">
    <location>
        <begin position="1"/>
        <end position="210"/>
    </location>
</feature>